<dbReference type="Pfam" id="PF14535">
    <property type="entry name" value="AMP-binding_C_2"/>
    <property type="match status" value="1"/>
</dbReference>
<dbReference type="RefSeq" id="WP_145033933.1">
    <property type="nucleotide sequence ID" value="NZ_CP036271.1"/>
</dbReference>
<dbReference type="InterPro" id="IPR000873">
    <property type="entry name" value="AMP-dep_synth/lig_dom"/>
</dbReference>
<keyword evidence="4" id="KW-1185">Reference proteome</keyword>
<evidence type="ECO:0000313" key="4">
    <source>
        <dbReference type="Proteomes" id="UP000315700"/>
    </source>
</evidence>
<dbReference type="InterPro" id="IPR045851">
    <property type="entry name" value="AMP-bd_C_sf"/>
</dbReference>
<dbReference type="GO" id="GO:0047475">
    <property type="term" value="F:phenylacetate-CoA ligase activity"/>
    <property type="evidence" value="ECO:0007669"/>
    <property type="project" value="UniProtKB-EC"/>
</dbReference>
<evidence type="ECO:0000259" key="2">
    <source>
        <dbReference type="Pfam" id="PF14535"/>
    </source>
</evidence>
<sequence length="413" mass="46025">MPDDLLQPLREMLSEVLLRNPFWQKKLQGIDVATLQSPHDLDRLPFLFKPELVADQAAHPPYGSNLTDPRTRYTRVHGTSGTTGRPLRCLDTAESWQWVLSCWEQIYSLIGIRDDDVFAFPFSFGPFLGFWAAFEGAQKIGRMCLAGGGLSSEARLRMIEENSATVVCCTPTYALRLAEAAAAMGMDLANGPVRAIVVAGEPGGNVPAIRERIESAWDATVYDHWGMTEVGPLAVEPANDRGGLQMLAGKCLAEVIDPATGKSQTPGELGELVVTNLGRWGQPMIRYRTGDLVRERPGSPPLSPYLEGGVLGRTDDMFIVRGNNVFPTSVEAVLREFDDVVEYRMTLRHKREMPHLMIEVEPRPECDTIAALCERIHRRIKDRLNFQPEILAVGVGELPRFELKGRRFIREQS</sequence>
<accession>A0A517SK12</accession>
<keyword evidence="3" id="KW-0436">Ligase</keyword>
<dbReference type="EMBL" id="CP036271">
    <property type="protein sequence ID" value="QDT56458.1"/>
    <property type="molecule type" value="Genomic_DNA"/>
</dbReference>
<dbReference type="OrthoDB" id="580775at2"/>
<feature type="domain" description="AMP-dependent ligase C-terminal" evidence="2">
    <location>
        <begin position="322"/>
        <end position="409"/>
    </location>
</feature>
<organism evidence="3 4">
    <name type="scientific">Caulifigura coniformis</name>
    <dbReference type="NCBI Taxonomy" id="2527983"/>
    <lineage>
        <taxon>Bacteria</taxon>
        <taxon>Pseudomonadati</taxon>
        <taxon>Planctomycetota</taxon>
        <taxon>Planctomycetia</taxon>
        <taxon>Planctomycetales</taxon>
        <taxon>Planctomycetaceae</taxon>
        <taxon>Caulifigura</taxon>
    </lineage>
</organism>
<dbReference type="Gene3D" id="3.40.50.12780">
    <property type="entry name" value="N-terminal domain of ligase-like"/>
    <property type="match status" value="1"/>
</dbReference>
<dbReference type="AlphaFoldDB" id="A0A517SK12"/>
<dbReference type="EC" id="6.2.1.30" evidence="3"/>
<dbReference type="FunCoup" id="A0A517SK12">
    <property type="interactions" value="17"/>
</dbReference>
<evidence type="ECO:0000313" key="3">
    <source>
        <dbReference type="EMBL" id="QDT56458.1"/>
    </source>
</evidence>
<dbReference type="SUPFAM" id="SSF56801">
    <property type="entry name" value="Acetyl-CoA synthetase-like"/>
    <property type="match status" value="1"/>
</dbReference>
<protein>
    <submittedName>
        <fullName evidence="3">Phenylacetate-coenzyme A ligase</fullName>
        <ecNumber evidence="3">6.2.1.30</ecNumber>
    </submittedName>
</protein>
<dbReference type="Pfam" id="PF00501">
    <property type="entry name" value="AMP-binding"/>
    <property type="match status" value="1"/>
</dbReference>
<feature type="domain" description="AMP-dependent synthetase/ligase" evidence="1">
    <location>
        <begin position="79"/>
        <end position="275"/>
    </location>
</feature>
<gene>
    <name evidence="3" type="ORF">Pan44_45120</name>
</gene>
<dbReference type="InterPro" id="IPR028154">
    <property type="entry name" value="AMP-dep_Lig_C"/>
</dbReference>
<dbReference type="PANTHER" id="PTHR43845:SF1">
    <property type="entry name" value="BLR5969 PROTEIN"/>
    <property type="match status" value="1"/>
</dbReference>
<proteinExistence type="predicted"/>
<dbReference type="InterPro" id="IPR042099">
    <property type="entry name" value="ANL_N_sf"/>
</dbReference>
<dbReference type="Gene3D" id="3.30.300.30">
    <property type="match status" value="1"/>
</dbReference>
<evidence type="ECO:0000259" key="1">
    <source>
        <dbReference type="Pfam" id="PF00501"/>
    </source>
</evidence>
<name>A0A517SK12_9PLAN</name>
<reference evidence="3 4" key="1">
    <citation type="submission" date="2019-02" db="EMBL/GenBank/DDBJ databases">
        <title>Deep-cultivation of Planctomycetes and their phenomic and genomic characterization uncovers novel biology.</title>
        <authorList>
            <person name="Wiegand S."/>
            <person name="Jogler M."/>
            <person name="Boedeker C."/>
            <person name="Pinto D."/>
            <person name="Vollmers J."/>
            <person name="Rivas-Marin E."/>
            <person name="Kohn T."/>
            <person name="Peeters S.H."/>
            <person name="Heuer A."/>
            <person name="Rast P."/>
            <person name="Oberbeckmann S."/>
            <person name="Bunk B."/>
            <person name="Jeske O."/>
            <person name="Meyerdierks A."/>
            <person name="Storesund J.E."/>
            <person name="Kallscheuer N."/>
            <person name="Luecker S."/>
            <person name="Lage O.M."/>
            <person name="Pohl T."/>
            <person name="Merkel B.J."/>
            <person name="Hornburger P."/>
            <person name="Mueller R.-W."/>
            <person name="Bruemmer F."/>
            <person name="Labrenz M."/>
            <person name="Spormann A.M."/>
            <person name="Op den Camp H."/>
            <person name="Overmann J."/>
            <person name="Amann R."/>
            <person name="Jetten M.S.M."/>
            <person name="Mascher T."/>
            <person name="Medema M.H."/>
            <person name="Devos D.P."/>
            <person name="Kaster A.-K."/>
            <person name="Ovreas L."/>
            <person name="Rohde M."/>
            <person name="Galperin M.Y."/>
            <person name="Jogler C."/>
        </authorList>
    </citation>
    <scope>NUCLEOTIDE SEQUENCE [LARGE SCALE GENOMIC DNA]</scope>
    <source>
        <strain evidence="3 4">Pan44</strain>
    </source>
</reference>
<dbReference type="Proteomes" id="UP000315700">
    <property type="component" value="Chromosome"/>
</dbReference>
<dbReference type="PANTHER" id="PTHR43845">
    <property type="entry name" value="BLR5969 PROTEIN"/>
    <property type="match status" value="1"/>
</dbReference>
<dbReference type="InParanoid" id="A0A517SK12"/>
<dbReference type="KEGG" id="ccos:Pan44_45120"/>